<gene>
    <name evidence="7" type="ORF">B0T17DRAFT_511111</name>
</gene>
<evidence type="ECO:0000256" key="3">
    <source>
        <dbReference type="ARBA" id="ARBA00022989"/>
    </source>
</evidence>
<evidence type="ECO:0000256" key="2">
    <source>
        <dbReference type="ARBA" id="ARBA00022692"/>
    </source>
</evidence>
<dbReference type="GO" id="GO:0016020">
    <property type="term" value="C:membrane"/>
    <property type="evidence" value="ECO:0007669"/>
    <property type="project" value="UniProtKB-SubCell"/>
</dbReference>
<organism evidence="7 8">
    <name type="scientific">Bombardia bombarda</name>
    <dbReference type="NCBI Taxonomy" id="252184"/>
    <lineage>
        <taxon>Eukaryota</taxon>
        <taxon>Fungi</taxon>
        <taxon>Dikarya</taxon>
        <taxon>Ascomycota</taxon>
        <taxon>Pezizomycotina</taxon>
        <taxon>Sordariomycetes</taxon>
        <taxon>Sordariomycetidae</taxon>
        <taxon>Sordariales</taxon>
        <taxon>Lasiosphaeriaceae</taxon>
        <taxon>Bombardia</taxon>
    </lineage>
</organism>
<evidence type="ECO:0000313" key="7">
    <source>
        <dbReference type="EMBL" id="KAK0615341.1"/>
    </source>
</evidence>
<evidence type="ECO:0000313" key="8">
    <source>
        <dbReference type="Proteomes" id="UP001174934"/>
    </source>
</evidence>
<feature type="transmembrane region" description="Helical" evidence="6">
    <location>
        <begin position="163"/>
        <end position="187"/>
    </location>
</feature>
<feature type="compositionally biased region" description="Polar residues" evidence="5">
    <location>
        <begin position="345"/>
        <end position="363"/>
    </location>
</feature>
<dbReference type="PANTHER" id="PTHR31465">
    <property type="entry name" value="PROTEIN RTA1-RELATED"/>
    <property type="match status" value="1"/>
</dbReference>
<accession>A0AA39WH71</accession>
<dbReference type="InterPro" id="IPR007568">
    <property type="entry name" value="RTA1"/>
</dbReference>
<keyword evidence="8" id="KW-1185">Reference proteome</keyword>
<feature type="compositionally biased region" description="Gly residues" evidence="5">
    <location>
        <begin position="301"/>
        <end position="310"/>
    </location>
</feature>
<comment type="caution">
    <text evidence="7">The sequence shown here is derived from an EMBL/GenBank/DDBJ whole genome shotgun (WGS) entry which is preliminary data.</text>
</comment>
<name>A0AA39WH71_9PEZI</name>
<evidence type="ECO:0000256" key="6">
    <source>
        <dbReference type="SAM" id="Phobius"/>
    </source>
</evidence>
<feature type="region of interest" description="Disordered" evidence="5">
    <location>
        <begin position="301"/>
        <end position="363"/>
    </location>
</feature>
<feature type="transmembrane region" description="Helical" evidence="6">
    <location>
        <begin position="50"/>
        <end position="72"/>
    </location>
</feature>
<feature type="transmembrane region" description="Helical" evidence="6">
    <location>
        <begin position="207"/>
        <end position="227"/>
    </location>
</feature>
<dbReference type="PANTHER" id="PTHR31465:SF35">
    <property type="entry name" value="RTA1 DOMAIN PROTEIN-RELATED"/>
    <property type="match status" value="1"/>
</dbReference>
<dbReference type="EMBL" id="JAULSR010000007">
    <property type="protein sequence ID" value="KAK0615341.1"/>
    <property type="molecule type" value="Genomic_DNA"/>
</dbReference>
<dbReference type="Proteomes" id="UP001174934">
    <property type="component" value="Unassembled WGS sequence"/>
</dbReference>
<dbReference type="AlphaFoldDB" id="A0AA39WH71"/>
<proteinExistence type="predicted"/>
<dbReference type="Pfam" id="PF04479">
    <property type="entry name" value="RTA1"/>
    <property type="match status" value="1"/>
</dbReference>
<feature type="transmembrane region" description="Helical" evidence="6">
    <location>
        <begin position="23"/>
        <end position="43"/>
    </location>
</feature>
<feature type="transmembrane region" description="Helical" evidence="6">
    <location>
        <begin position="126"/>
        <end position="151"/>
    </location>
</feature>
<evidence type="ECO:0000256" key="5">
    <source>
        <dbReference type="SAM" id="MobiDB-lite"/>
    </source>
</evidence>
<keyword evidence="2 6" id="KW-0812">Transmembrane</keyword>
<evidence type="ECO:0000256" key="4">
    <source>
        <dbReference type="ARBA" id="ARBA00023136"/>
    </source>
</evidence>
<keyword evidence="4 6" id="KW-0472">Membrane</keyword>
<sequence length="363" mass="39492">MSTNTTGAAAEPKFKYYSYDPSLAGNTIFAVVFALSTIGHAFMLFKHKTWYFLAFLIGCLFETIGFIGRVVSATETPDWKLSTYIMQTLLILLAPALYAASVYMVLGRLIRLLDAHEYSVVRTSWLTKIFVLGDVLSFLAQSGGGGILASAKTPENQKLGGNVILGGLGIQVVFFGLFIVVIIIFHVRMRKNPTPRSYSITASWEQFIYVLYASSALILIRSVFRMVEYGAGHDSALMKNEVYLLVLDSLLMFQVSALFLWKHPGGILAGYKEVNRNGDAESRGGDRYPMVPVEYGSGGAGAGGGEGGLGSQKMYDGEDTSTVSEVGGGGNGVASQAKYARRQQRMSYEQTAATTYSTPVRKQ</sequence>
<evidence type="ECO:0000256" key="1">
    <source>
        <dbReference type="ARBA" id="ARBA00004141"/>
    </source>
</evidence>
<reference evidence="7" key="1">
    <citation type="submission" date="2023-06" db="EMBL/GenBank/DDBJ databases">
        <title>Genome-scale phylogeny and comparative genomics of the fungal order Sordariales.</title>
        <authorList>
            <consortium name="Lawrence Berkeley National Laboratory"/>
            <person name="Hensen N."/>
            <person name="Bonometti L."/>
            <person name="Westerberg I."/>
            <person name="Brannstrom I.O."/>
            <person name="Guillou S."/>
            <person name="Cros-Aarteil S."/>
            <person name="Calhoun S."/>
            <person name="Haridas S."/>
            <person name="Kuo A."/>
            <person name="Mondo S."/>
            <person name="Pangilinan J."/>
            <person name="Riley R."/>
            <person name="LaButti K."/>
            <person name="Andreopoulos B."/>
            <person name="Lipzen A."/>
            <person name="Chen C."/>
            <person name="Yanf M."/>
            <person name="Daum C."/>
            <person name="Ng V."/>
            <person name="Clum A."/>
            <person name="Steindorff A."/>
            <person name="Ohm R."/>
            <person name="Martin F."/>
            <person name="Silar P."/>
            <person name="Natvig D."/>
            <person name="Lalanne C."/>
            <person name="Gautier V."/>
            <person name="Ament-velasquez S.L."/>
            <person name="Kruys A."/>
            <person name="Hutchinson M.I."/>
            <person name="Powell A.J."/>
            <person name="Barry K."/>
            <person name="Miller A.N."/>
            <person name="Grigoriev I.V."/>
            <person name="Debuchy R."/>
            <person name="Gladieux P."/>
            <person name="Thoren M.H."/>
            <person name="Johannesson H."/>
        </authorList>
    </citation>
    <scope>NUCLEOTIDE SEQUENCE</scope>
    <source>
        <strain evidence="7">SMH3391-2</strain>
    </source>
</reference>
<protein>
    <submittedName>
        <fullName evidence="7">RTA1 like protein-domain-containing protein</fullName>
    </submittedName>
</protein>
<keyword evidence="3 6" id="KW-1133">Transmembrane helix</keyword>
<comment type="subcellular location">
    <subcellularLocation>
        <location evidence="1">Membrane</location>
        <topology evidence="1">Multi-pass membrane protein</topology>
    </subcellularLocation>
</comment>
<feature type="transmembrane region" description="Helical" evidence="6">
    <location>
        <begin position="84"/>
        <end position="106"/>
    </location>
</feature>